<dbReference type="SUPFAM" id="SSF47336">
    <property type="entry name" value="ACP-like"/>
    <property type="match status" value="1"/>
</dbReference>
<proteinExistence type="predicted"/>
<name>A0ABW6IXU3_STRWE</name>
<dbReference type="Proteomes" id="UP001600424">
    <property type="component" value="Unassembled WGS sequence"/>
</dbReference>
<dbReference type="InterPro" id="IPR009081">
    <property type="entry name" value="PP-bd_ACP"/>
</dbReference>
<keyword evidence="5" id="KW-1185">Reference proteome</keyword>
<dbReference type="InterPro" id="IPR036736">
    <property type="entry name" value="ACP-like_sf"/>
</dbReference>
<gene>
    <name evidence="4" type="ORF">ACFQ63_20735</name>
</gene>
<dbReference type="RefSeq" id="WP_386256455.1">
    <property type="nucleotide sequence ID" value="NZ_JBHTRV010000014.1"/>
</dbReference>
<evidence type="ECO:0000256" key="2">
    <source>
        <dbReference type="ARBA" id="ARBA00022553"/>
    </source>
</evidence>
<dbReference type="Gene3D" id="3.40.50.12780">
    <property type="entry name" value="N-terminal domain of ligase-like"/>
    <property type="match status" value="1"/>
</dbReference>
<dbReference type="PROSITE" id="PS50075">
    <property type="entry name" value="CARRIER"/>
    <property type="match status" value="1"/>
</dbReference>
<dbReference type="NCBIfam" id="TIGR01733">
    <property type="entry name" value="AA-adenyl-dom"/>
    <property type="match status" value="1"/>
</dbReference>
<keyword evidence="1" id="KW-0596">Phosphopantetheine</keyword>
<dbReference type="InterPro" id="IPR025110">
    <property type="entry name" value="AMP-bd_C"/>
</dbReference>
<evidence type="ECO:0000313" key="5">
    <source>
        <dbReference type="Proteomes" id="UP001600424"/>
    </source>
</evidence>
<dbReference type="InterPro" id="IPR000873">
    <property type="entry name" value="AMP-dep_synth/lig_dom"/>
</dbReference>
<dbReference type="InterPro" id="IPR020845">
    <property type="entry name" value="AMP-binding_CS"/>
</dbReference>
<dbReference type="SUPFAM" id="SSF56801">
    <property type="entry name" value="Acetyl-CoA synthetase-like"/>
    <property type="match status" value="1"/>
</dbReference>
<dbReference type="PROSITE" id="PS00455">
    <property type="entry name" value="AMP_BINDING"/>
    <property type="match status" value="1"/>
</dbReference>
<organism evidence="4 5">
    <name type="scientific">Streptomyces wedmorensis</name>
    <dbReference type="NCBI Taxonomy" id="43759"/>
    <lineage>
        <taxon>Bacteria</taxon>
        <taxon>Bacillati</taxon>
        <taxon>Actinomycetota</taxon>
        <taxon>Actinomycetes</taxon>
        <taxon>Kitasatosporales</taxon>
        <taxon>Streptomycetaceae</taxon>
        <taxon>Streptomyces</taxon>
    </lineage>
</organism>
<dbReference type="InterPro" id="IPR045851">
    <property type="entry name" value="AMP-bd_C_sf"/>
</dbReference>
<protein>
    <submittedName>
        <fullName evidence="4">Amino acid adenylation domain-containing protein</fullName>
    </submittedName>
</protein>
<dbReference type="SMART" id="SM00823">
    <property type="entry name" value="PKS_PP"/>
    <property type="match status" value="1"/>
</dbReference>
<dbReference type="InterPro" id="IPR042099">
    <property type="entry name" value="ANL_N_sf"/>
</dbReference>
<dbReference type="Gene3D" id="1.10.1200.10">
    <property type="entry name" value="ACP-like"/>
    <property type="match status" value="1"/>
</dbReference>
<feature type="domain" description="Carrier" evidence="3">
    <location>
        <begin position="523"/>
        <end position="598"/>
    </location>
</feature>
<evidence type="ECO:0000313" key="4">
    <source>
        <dbReference type="EMBL" id="MFE5982124.1"/>
    </source>
</evidence>
<dbReference type="PANTHER" id="PTHR45527:SF1">
    <property type="entry name" value="FATTY ACID SYNTHASE"/>
    <property type="match status" value="1"/>
</dbReference>
<dbReference type="Pfam" id="PF00501">
    <property type="entry name" value="AMP-binding"/>
    <property type="match status" value="1"/>
</dbReference>
<dbReference type="Gene3D" id="3.30.300.30">
    <property type="match status" value="1"/>
</dbReference>
<dbReference type="InterPro" id="IPR010071">
    <property type="entry name" value="AA_adenyl_dom"/>
</dbReference>
<reference evidence="4 5" key="1">
    <citation type="submission" date="2024-09" db="EMBL/GenBank/DDBJ databases">
        <title>The Natural Products Discovery Center: Release of the First 8490 Sequenced Strains for Exploring Actinobacteria Biosynthetic Diversity.</title>
        <authorList>
            <person name="Kalkreuter E."/>
            <person name="Kautsar S.A."/>
            <person name="Yang D."/>
            <person name="Bader C.D."/>
            <person name="Teijaro C.N."/>
            <person name="Fluegel L."/>
            <person name="Davis C.M."/>
            <person name="Simpson J.R."/>
            <person name="Lauterbach L."/>
            <person name="Steele A.D."/>
            <person name="Gui C."/>
            <person name="Meng S."/>
            <person name="Li G."/>
            <person name="Viehrig K."/>
            <person name="Ye F."/>
            <person name="Su P."/>
            <person name="Kiefer A.F."/>
            <person name="Nichols A."/>
            <person name="Cepeda A.J."/>
            <person name="Yan W."/>
            <person name="Fan B."/>
            <person name="Jiang Y."/>
            <person name="Adhikari A."/>
            <person name="Zheng C.-J."/>
            <person name="Schuster L."/>
            <person name="Cowan T.M."/>
            <person name="Smanski M.J."/>
            <person name="Chevrette M.G."/>
            <person name="De Carvalho L.P.S."/>
            <person name="Shen B."/>
        </authorList>
    </citation>
    <scope>NUCLEOTIDE SEQUENCE [LARGE SCALE GENOMIC DNA]</scope>
    <source>
        <strain evidence="4 5">NPDC056472</strain>
    </source>
</reference>
<dbReference type="EMBL" id="JBHTRV010000014">
    <property type="protein sequence ID" value="MFE5982124.1"/>
    <property type="molecule type" value="Genomic_DNA"/>
</dbReference>
<keyword evidence="2" id="KW-0597">Phosphoprotein</keyword>
<dbReference type="InterPro" id="IPR020806">
    <property type="entry name" value="PKS_PP-bd"/>
</dbReference>
<sequence>MTERAEVASTLPAWFAHQAALSDRAIALTADGTSLSYAELHRVAGCVAGRLVAAGVRPGDLVPVLVPRRHIVPAILGVLMAGAAYVPLDPRHPDTRIADIVGRVAAPVLLTTGDLTDRAGRWHSGPVVLAEAAPDVDCPPVHVPVGPDDLAYVMFTSGSTGTPKGVEVTHRNVTRLMAVTSGLYALGPDDVWTMLHSFAFDFSVWEMWGALLFGGRLVVVDDDKARAPDELLRLIDDEGVTVLSQTPSALAALISADEQQQAPLDRLRLVVLGGERLDPASLGAWFARRGDARPLVVNMYGITETTVHVTYRRITAADAAADAGSPIGVPLPDLEISLRNADGEPTPDGETGEITISGPGLARGYFGDADTTARAFRTVSWGPGDLRRTYFSGDLARRDADGELRYAGRRDEQVKVRGYRIELGEIGATVKAHPAVVDACVLTDTGESVGSTLLAWATVRPGGPDATALRAFLADRLPAHMVPGELRILDALPLTANGKVDRRALLERARTAPTSAEPAARQPRGDSLEETVAAIWAEELGVAGVGPEDDFFSLGGHSLMVIKVVNRTRREAAADIPVRALFEAPVLADFVARVRAGTTTEAPPVPTES</sequence>
<evidence type="ECO:0000256" key="1">
    <source>
        <dbReference type="ARBA" id="ARBA00022450"/>
    </source>
</evidence>
<accession>A0ABW6IXU3</accession>
<dbReference type="PANTHER" id="PTHR45527">
    <property type="entry name" value="NONRIBOSOMAL PEPTIDE SYNTHETASE"/>
    <property type="match status" value="1"/>
</dbReference>
<evidence type="ECO:0000259" key="3">
    <source>
        <dbReference type="PROSITE" id="PS50075"/>
    </source>
</evidence>
<comment type="caution">
    <text evidence="4">The sequence shown here is derived from an EMBL/GenBank/DDBJ whole genome shotgun (WGS) entry which is preliminary data.</text>
</comment>
<dbReference type="Pfam" id="PF00550">
    <property type="entry name" value="PP-binding"/>
    <property type="match status" value="1"/>
</dbReference>
<dbReference type="Pfam" id="PF13193">
    <property type="entry name" value="AMP-binding_C"/>
    <property type="match status" value="1"/>
</dbReference>